<keyword evidence="3" id="KW-1185">Reference proteome</keyword>
<dbReference type="InterPro" id="IPR011008">
    <property type="entry name" value="Dimeric_a/b-barrel"/>
</dbReference>
<sequence length="160" mass="17773">MWIIAGHLTVDEDERDAFVEAHRDLVERARKAPGCLDVAITADPVTPGRVNNYERWESWDAIEAWRERAHAPDTGVEMREVRGERHGVRNRHHPTAVLTTRPRTARNPLREGVSAVSTRRAPVGIRTPNLLMASPSSSMVLIACEHASYAAAAERSAIPV</sequence>
<gene>
    <name evidence="2" type="ORF">E1202_08945</name>
</gene>
<dbReference type="AlphaFoldDB" id="A0A4R5C0U6"/>
<comment type="caution">
    <text evidence="2">The sequence shown here is derived from an EMBL/GenBank/DDBJ whole genome shotgun (WGS) entry which is preliminary data.</text>
</comment>
<keyword evidence="2" id="KW-0503">Monooxygenase</keyword>
<dbReference type="EMBL" id="SMLA01000009">
    <property type="protein sequence ID" value="TDD90374.1"/>
    <property type="molecule type" value="Genomic_DNA"/>
</dbReference>
<organism evidence="2 3">
    <name type="scientific">Saccharopolyspora karakumensis</name>
    <dbReference type="NCBI Taxonomy" id="2530386"/>
    <lineage>
        <taxon>Bacteria</taxon>
        <taxon>Bacillati</taxon>
        <taxon>Actinomycetota</taxon>
        <taxon>Actinomycetes</taxon>
        <taxon>Pseudonocardiales</taxon>
        <taxon>Pseudonocardiaceae</taxon>
        <taxon>Saccharopolyspora</taxon>
    </lineage>
</organism>
<dbReference type="GO" id="GO:0004497">
    <property type="term" value="F:monooxygenase activity"/>
    <property type="evidence" value="ECO:0007669"/>
    <property type="project" value="UniProtKB-KW"/>
</dbReference>
<accession>A0A4R5C0U6</accession>
<evidence type="ECO:0000313" key="3">
    <source>
        <dbReference type="Proteomes" id="UP000294723"/>
    </source>
</evidence>
<dbReference type="Pfam" id="PF03992">
    <property type="entry name" value="ABM"/>
    <property type="match status" value="1"/>
</dbReference>
<name>A0A4R5C0U6_9PSEU</name>
<dbReference type="Gene3D" id="3.30.70.100">
    <property type="match status" value="1"/>
</dbReference>
<dbReference type="Proteomes" id="UP000294723">
    <property type="component" value="Unassembled WGS sequence"/>
</dbReference>
<proteinExistence type="predicted"/>
<evidence type="ECO:0000259" key="1">
    <source>
        <dbReference type="PROSITE" id="PS51725"/>
    </source>
</evidence>
<feature type="domain" description="ABM" evidence="1">
    <location>
        <begin position="2"/>
        <end position="98"/>
    </location>
</feature>
<protein>
    <submittedName>
        <fullName evidence="2">Antibiotic biosynthesis monooxygenase</fullName>
    </submittedName>
</protein>
<dbReference type="PROSITE" id="PS51725">
    <property type="entry name" value="ABM"/>
    <property type="match status" value="1"/>
</dbReference>
<keyword evidence="2" id="KW-0560">Oxidoreductase</keyword>
<reference evidence="2 3" key="1">
    <citation type="submission" date="2019-03" db="EMBL/GenBank/DDBJ databases">
        <title>Draft genome sequences of novel Actinobacteria.</title>
        <authorList>
            <person name="Sahin N."/>
            <person name="Ay H."/>
            <person name="Saygin H."/>
        </authorList>
    </citation>
    <scope>NUCLEOTIDE SEQUENCE [LARGE SCALE GENOMIC DNA]</scope>
    <source>
        <strain evidence="2 3">5K548</strain>
    </source>
</reference>
<evidence type="ECO:0000313" key="2">
    <source>
        <dbReference type="EMBL" id="TDD90374.1"/>
    </source>
</evidence>
<dbReference type="SUPFAM" id="SSF54909">
    <property type="entry name" value="Dimeric alpha+beta barrel"/>
    <property type="match status" value="1"/>
</dbReference>
<dbReference type="InterPro" id="IPR007138">
    <property type="entry name" value="ABM_dom"/>
</dbReference>